<name>A0ABT8RTL3_9FLAO</name>
<reference evidence="1" key="1">
    <citation type="journal article" date="2014" name="Int. J. Syst. Evol. Microbiol.">
        <title>Complete genome of a new Firmicutes species belonging to the dominant human colonic microbiota ('Ruminococcus bicirculans') reveals two chromosomes and a selective capacity to utilize plant glucans.</title>
        <authorList>
            <consortium name="NISC Comparative Sequencing Program"/>
            <person name="Wegmann U."/>
            <person name="Louis P."/>
            <person name="Goesmann A."/>
            <person name="Henrissat B."/>
            <person name="Duncan S.H."/>
            <person name="Flint H.J."/>
        </authorList>
    </citation>
    <scope>NUCLEOTIDE SEQUENCE</scope>
    <source>
        <strain evidence="1">CECT 8869</strain>
    </source>
</reference>
<keyword evidence="2" id="KW-1185">Reference proteome</keyword>
<dbReference type="InterPro" id="IPR025667">
    <property type="entry name" value="SprB_repeat"/>
</dbReference>
<comment type="caution">
    <text evidence="1">The sequence shown here is derived from an EMBL/GenBank/DDBJ whole genome shotgun (WGS) entry which is preliminary data.</text>
</comment>
<reference evidence="1" key="2">
    <citation type="submission" date="2023-06" db="EMBL/GenBank/DDBJ databases">
        <authorList>
            <person name="Lucena T."/>
            <person name="Sun Q."/>
        </authorList>
    </citation>
    <scope>NUCLEOTIDE SEQUENCE</scope>
    <source>
        <strain evidence="1">CECT 8869</strain>
    </source>
</reference>
<dbReference type="Pfam" id="PF13585">
    <property type="entry name" value="CHU_C"/>
    <property type="match status" value="1"/>
</dbReference>
<sequence>MLPKQQRYTLVVLLLILISVAGTTAIANSKVSTLFEEVSLAFDKAVSTTEKKQPQQTKKKNAQLIAKATSTAMFATIIQGADNLENCDDNGFTVARFNLCGDYDDRIISLSGGPYSNVSWQVLGGSCSPDINTECPNTGACYTEVADQQTFTLDASSVPSTQGAEYRVVANGQIYYFKVKKSTINQTYEKQDFICGVDGRIQITNLSSAYEFSISDGSGFGAWQGPIFPNLAAGTYNVKARLKNTANTCEYPYEPIIIEERNIDITATFQDALCNGDTGSITVNASGVPGPYKYTLLNSNGVRQEFTAFMPDSSYTFSAVGFGSYIVQVETYQCTGDPGNGINPPRQHLDVNGNTLTIGAGASALDASTEVNSSFGCSDISSVDIILNTNGGSAPYTFTVNNGAVQPAFGNASTDTGSTIFTVTSAGTYDFIITDSNGCTISASSDVETLSPPDVTVAGIDGSCSNGGAKLDFTINNGRGYNISFRESASAPWVSTPQISVAAGTYNDIEVRYQQGDFECTLAMPSITVNTVGSLTGSANKVSDVTCTSSGTVGGQIDFVGPFSGGSGSGYEFSIDGVHFTSITSYSDLSPGTYTPIIRDAGGCRLELTSIEILDIDSPTDLAFVQSNVSCSAGTSDVQLTPTSNAAINRYEIISPSYVDNGNNDTFIGLLTSQAYIFQITDVNGCTYTEGFRPIVTSSIRVRVKSGGDLRVCSGAADGSGTFIVDGFSNTYTYDINGGLYTGGPQNDAEVILPLSGAGTYTITITDSDTGCTDTASFDIEEATTLDLTSSVVTPMSCDNNNIGRVEAITTGGWGGYKYALEYPSGYNTGVVSGNIFGNLTETTDALDPSDVYTLTAIDSEGCSTTFTFDLEARTAPSISIAAADLCYSPTNTSSVTVTSSGGGTGHVYRINNGGFTASPTFNNLFPGTYTIEVQDDNNCRSSVNITIPPQINVQLSVDDEIPCAGSGTMGITVNGGNISDLTNTSYTIFKDGSPVASATGLQLPSNSFDFAIGSLEHGTYTVSVEDNNGCTDISEPIIFEAPSTITAMHRAVGPSCGDANSGFIDITPDPTVGIPPYEIKFGPAGSLSYSVADDGAYQYSSQTTYSGLPIGDYEYVVKDGRGCLIPGVVTVTVAADGTVAPNATVAPIDATCIGNVVSGGIEITTVSGGVPEFVYIVEDLFGNEITRVETDGSTIYPLNITHSDIVQGNYQLVTLDSRGCRDVDTVTIGNATVQIQPDNTLLPPTCTPGGFPYCVDIVGGTGPFEIRILDGTNPPYISLGGTPPSEIRRYCFPNIQFGEVFTVEVVDTFSGCMYQEIIEVPQGPSTVDVNLAIDNATCIPGNEVGLTYSVTGTTGLLDIEIRNTETGDLFIAETRSETNFTYQVPEGAYSILVFDNGTQCSDGAQAEALLNAPRVDILENINSNCNAEGQLTVRGSGGAPFATGSPYEYAYVPAGTPVDENGTLTPGDPSDDFTDASTVTLPGAPGAGIEYDIWVRDSRNCSYRISAAIITEDPPLPAPTFLVSNQCDVTAASFTIDLSLPAYINTPTFTLGGVSQLGTRANDTDPWITTFTVNSVGVYHVDVMDANGCVGAADPEVYQVLSATGEFSRPPNCTDSDGEITVYANGGSGNFNFELQDSLGNYIADNATGVFTGVPAGEYQVVLVDDLVNDGTIYCPFTVYDIISTIPTAPSIIADGASNISCNGADDGSINLILAGGSDVDGIAAYNLYTGTLPLPSSATPMTTNLSGSFTGLSAGDYVAEVVTDLGCTDLVEVTISEPAVFSIEASAPDFACEPGANRYSSTIISINVLDPGTVGSGYQYSITGFSNYQSGNTFEIVDNGYPQDITVYAIDGNGCQTTFDVPRIYPPTDVVPSIINVEPLNCRDDEVVRIQVLGTTDFTVNTISVASVTPVTNTTGNDYVDVLLPAAGDYLFEVVDNTVGCTYPMPVHTVIEPLQPRVVISEAKPVSCANPGNDGALFITVSDYSGIFDYTVYEADDISRTTPLATGTFNTANFPDGNGDEARIENLPGGNLIVDIVSVGMPFCSATSNVANIRTPNGPLTVNAVAIGNVSCTNDTGEIEATGTGGWDNLPYEYRLLMSADGGATYTTEIAAFSNVNSFTGLSYGFYQVEIRDSELCTDTFEIELDEVPQIVAGIREPQGLDCPNGNNAVLEAFDVTSGDSATAIAGASGGFAGAGYNYTLLYLNSNDNTDIISQSGLQNTPTFIGDSGGYISAGWYAIEVSSSFGCSFVTDAYYVDPPPPIQPLLVQTRVPGCGGDGEMRLTVENPDLSFSYEYLRVENNVAIGGYEPMNGTSILISGVEGITYQFDVRKVNSAGACPSIRSNGITMTNATGITLLPNLPDDISCASELDGRIESFVNGGVGEDLFYLFEGDPIDAFNPVATATMVRGPQDNGTFEGLPEGTNYYIAVTSGSTCMDIAGPFEIVRPEPIVFDAIATNVTCSGEADGSITITVSEGGVGLIQFAIAPNFNEFFSDAENPGSYTFDELEAGSYEILIQDENGCFEKDVITIEAPDQIQIVDIETMAELCIGANDGSMSFNIIGGTPFTDVLVSNTPYYEYKIEMIDPVDETGTETFQPYLGDRIENLQGGASYAIYVQDVNLCGTMEVFTVNIGVDLSAAPQVQYGCDGIFPTNTTTINWGGDVQASQLMFALDPIDPTDPISANATEEYIWGDLPAGDHTVYIYHENGCTNSVEFSIDSYEPLSLSVDKTGPNEIVAVATGGFGNYEFFFNSRSYGTETTYTTNESGMVNVRVVDQMGCELQLDVPFEFTGMLEFPNFFSPDGDNLNDIWSPNNRDLFDGVVVKIYDRYGRVVAVLDEVSGWDGTYEGKEVPTGDYWYVVNANTAEIRYVGHFTLYR</sequence>
<protein>
    <submittedName>
        <fullName evidence="1">T9SS type B sorting domain-containing protein</fullName>
    </submittedName>
</protein>
<evidence type="ECO:0000313" key="1">
    <source>
        <dbReference type="EMBL" id="MDO1514266.1"/>
    </source>
</evidence>
<dbReference type="EMBL" id="JAUKUC010000001">
    <property type="protein sequence ID" value="MDO1514266.1"/>
    <property type="molecule type" value="Genomic_DNA"/>
</dbReference>
<dbReference type="NCBIfam" id="TIGR04131">
    <property type="entry name" value="Bac_Flav_CTERM"/>
    <property type="match status" value="1"/>
</dbReference>
<accession>A0ABT8RTL3</accession>
<dbReference type="RefSeq" id="WP_304436979.1">
    <property type="nucleotide sequence ID" value="NZ_JAUKUC010000001.1"/>
</dbReference>
<evidence type="ECO:0000313" key="2">
    <source>
        <dbReference type="Proteomes" id="UP001168579"/>
    </source>
</evidence>
<proteinExistence type="predicted"/>
<dbReference type="InterPro" id="IPR026341">
    <property type="entry name" value="T9SS_type_B"/>
</dbReference>
<dbReference type="Pfam" id="PF13573">
    <property type="entry name" value="SprB"/>
    <property type="match status" value="2"/>
</dbReference>
<organism evidence="1 2">
    <name type="scientific">Maribacter confluentis</name>
    <dbReference type="NCBI Taxonomy" id="1656093"/>
    <lineage>
        <taxon>Bacteria</taxon>
        <taxon>Pseudomonadati</taxon>
        <taxon>Bacteroidota</taxon>
        <taxon>Flavobacteriia</taxon>
        <taxon>Flavobacteriales</taxon>
        <taxon>Flavobacteriaceae</taxon>
        <taxon>Maribacter</taxon>
    </lineage>
</organism>
<gene>
    <name evidence="1" type="ORF">Q2T41_16555</name>
</gene>
<dbReference type="Proteomes" id="UP001168579">
    <property type="component" value="Unassembled WGS sequence"/>
</dbReference>